<sequence length="158" mass="19046">MKLEWGILISVWLGITGLIFIIPRNKRRLAIVAFFFKQVITWIAGLVVVENQLLTYPIRLFSGINRSSFTYEYYVYPVICGVFNAYYPNSRGKIYKFLYYVAYCTVLTVPEVFLEKKTDLIHYIHWNWYWSWITLFITFWMTRCFCVWFFNGLAKEMD</sequence>
<feature type="transmembrane region" description="Helical" evidence="1">
    <location>
        <begin position="69"/>
        <end position="87"/>
    </location>
</feature>
<keyword evidence="3" id="KW-1185">Reference proteome</keyword>
<keyword evidence="1" id="KW-1133">Transmembrane helix</keyword>
<protein>
    <submittedName>
        <fullName evidence="2">CBO0543 family protein</fullName>
    </submittedName>
</protein>
<keyword evidence="1" id="KW-0812">Transmembrane</keyword>
<dbReference type="InterPro" id="IPR048147">
    <property type="entry name" value="CBO0543-like"/>
</dbReference>
<feature type="transmembrane region" description="Helical" evidence="1">
    <location>
        <begin position="94"/>
        <end position="114"/>
    </location>
</feature>
<proteinExistence type="predicted"/>
<dbReference type="KEGG" id="nnv:QNH39_05585"/>
<dbReference type="Proteomes" id="UP001178288">
    <property type="component" value="Chromosome"/>
</dbReference>
<accession>A0AA95SDP1</accession>
<feature type="transmembrane region" description="Helical" evidence="1">
    <location>
        <begin position="129"/>
        <end position="150"/>
    </location>
</feature>
<evidence type="ECO:0000256" key="1">
    <source>
        <dbReference type="SAM" id="Phobius"/>
    </source>
</evidence>
<keyword evidence="1" id="KW-0472">Membrane</keyword>
<dbReference type="RefSeq" id="WP_066083392.1">
    <property type="nucleotide sequence ID" value="NZ_CP126114.1"/>
</dbReference>
<feature type="transmembrane region" description="Helical" evidence="1">
    <location>
        <begin position="6"/>
        <end position="22"/>
    </location>
</feature>
<evidence type="ECO:0000313" key="3">
    <source>
        <dbReference type="Proteomes" id="UP001178288"/>
    </source>
</evidence>
<name>A0AA95SDP1_9BACI</name>
<gene>
    <name evidence="2" type="ORF">QNH39_05585</name>
</gene>
<dbReference type="NCBIfam" id="NF041644">
    <property type="entry name" value="CBO0543_fam"/>
    <property type="match status" value="1"/>
</dbReference>
<organism evidence="2 3">
    <name type="scientific">Neobacillus novalis</name>
    <dbReference type="NCBI Taxonomy" id="220687"/>
    <lineage>
        <taxon>Bacteria</taxon>
        <taxon>Bacillati</taxon>
        <taxon>Bacillota</taxon>
        <taxon>Bacilli</taxon>
        <taxon>Bacillales</taxon>
        <taxon>Bacillaceae</taxon>
        <taxon>Neobacillus</taxon>
    </lineage>
</organism>
<dbReference type="EMBL" id="CP126114">
    <property type="protein sequence ID" value="WHY87328.1"/>
    <property type="molecule type" value="Genomic_DNA"/>
</dbReference>
<dbReference type="AlphaFoldDB" id="A0AA95SDP1"/>
<feature type="transmembrane region" description="Helical" evidence="1">
    <location>
        <begin position="29"/>
        <end position="49"/>
    </location>
</feature>
<evidence type="ECO:0000313" key="2">
    <source>
        <dbReference type="EMBL" id="WHY87328.1"/>
    </source>
</evidence>
<reference evidence="2" key="1">
    <citation type="submission" date="2023-05" db="EMBL/GenBank/DDBJ databases">
        <title>Comparative genomics of Bacillaceae isolates and their secondary metabolite potential.</title>
        <authorList>
            <person name="Song L."/>
            <person name="Nielsen L.J."/>
            <person name="Mohite O."/>
            <person name="Xu X."/>
            <person name="Weber T."/>
            <person name="Kovacs A.T."/>
        </authorList>
    </citation>
    <scope>NUCLEOTIDE SEQUENCE</scope>
    <source>
        <strain evidence="2">XLM17</strain>
    </source>
</reference>